<feature type="compositionally biased region" description="Polar residues" evidence="2">
    <location>
        <begin position="752"/>
        <end position="762"/>
    </location>
</feature>
<dbReference type="Proteomes" id="UP000519684">
    <property type="component" value="Unassembled WGS sequence"/>
</dbReference>
<feature type="domain" description="VPS13-like middle region" evidence="4">
    <location>
        <begin position="1909"/>
        <end position="2081"/>
    </location>
</feature>
<feature type="compositionally biased region" description="Low complexity" evidence="2">
    <location>
        <begin position="1460"/>
        <end position="1469"/>
    </location>
</feature>
<feature type="non-terminal residue" evidence="5">
    <location>
        <position position="2593"/>
    </location>
</feature>
<feature type="region of interest" description="Disordered" evidence="2">
    <location>
        <begin position="1448"/>
        <end position="1474"/>
    </location>
</feature>
<dbReference type="InterPro" id="IPR056747">
    <property type="entry name" value="VPS13-like_M"/>
</dbReference>
<accession>A0A7L2DMA1</accession>
<evidence type="ECO:0000256" key="2">
    <source>
        <dbReference type="SAM" id="MobiDB-lite"/>
    </source>
</evidence>
<comment type="caution">
    <text evidence="5">The sequence shown here is derived from an EMBL/GenBank/DDBJ whole genome shotgun (WGS) entry which is preliminary data.</text>
</comment>
<dbReference type="GO" id="GO:0006623">
    <property type="term" value="P:protein targeting to vacuole"/>
    <property type="evidence" value="ECO:0007669"/>
    <property type="project" value="TreeGrafter"/>
</dbReference>
<evidence type="ECO:0000313" key="6">
    <source>
        <dbReference type="Proteomes" id="UP000519684"/>
    </source>
</evidence>
<feature type="region of interest" description="Disordered" evidence="2">
    <location>
        <begin position="752"/>
        <end position="793"/>
    </location>
</feature>
<feature type="region of interest" description="Disordered" evidence="2">
    <location>
        <begin position="1770"/>
        <end position="1795"/>
    </location>
</feature>
<dbReference type="Pfam" id="PF25033">
    <property type="entry name" value="VPS13_M"/>
    <property type="match status" value="2"/>
</dbReference>
<protein>
    <submittedName>
        <fullName evidence="5">VP13D protein</fullName>
    </submittedName>
</protein>
<feature type="compositionally biased region" description="Polar residues" evidence="2">
    <location>
        <begin position="2129"/>
        <end position="2153"/>
    </location>
</feature>
<keyword evidence="1" id="KW-0813">Transport</keyword>
<proteinExistence type="predicted"/>
<keyword evidence="6" id="KW-1185">Reference proteome</keyword>
<evidence type="ECO:0000259" key="4">
    <source>
        <dbReference type="Pfam" id="PF25033"/>
    </source>
</evidence>
<dbReference type="InterPro" id="IPR026854">
    <property type="entry name" value="VPS13_N"/>
</dbReference>
<dbReference type="InterPro" id="IPR026847">
    <property type="entry name" value="VPS13"/>
</dbReference>
<reference evidence="5 6" key="1">
    <citation type="submission" date="2019-09" db="EMBL/GenBank/DDBJ databases">
        <title>Bird 10,000 Genomes (B10K) Project - Family phase.</title>
        <authorList>
            <person name="Zhang G."/>
        </authorList>
    </citation>
    <scope>NUCLEOTIDE SEQUENCE [LARGE SCALE GENOMIC DNA]</scope>
    <source>
        <strain evidence="5">B10K-DU-001-17</strain>
        <tissue evidence="5">Muscle</tissue>
    </source>
</reference>
<feature type="domain" description="VPS13-like middle region" evidence="4">
    <location>
        <begin position="2328"/>
        <end position="2565"/>
    </location>
</feature>
<dbReference type="Pfam" id="PF12624">
    <property type="entry name" value="VPS13_N"/>
    <property type="match status" value="1"/>
</dbReference>
<evidence type="ECO:0000259" key="3">
    <source>
        <dbReference type="Pfam" id="PF12624"/>
    </source>
</evidence>
<dbReference type="PANTHER" id="PTHR16166:SF141">
    <property type="entry name" value="INTERMEMBRANE LIPID TRANSFER PROTEIN VPS13D"/>
    <property type="match status" value="1"/>
</dbReference>
<dbReference type="GO" id="GO:0045053">
    <property type="term" value="P:protein retention in Golgi apparatus"/>
    <property type="evidence" value="ECO:0007669"/>
    <property type="project" value="TreeGrafter"/>
</dbReference>
<dbReference type="PANTHER" id="PTHR16166">
    <property type="entry name" value="VACUOLAR PROTEIN SORTING-ASSOCIATED PROTEIN VPS13"/>
    <property type="match status" value="1"/>
</dbReference>
<evidence type="ECO:0000313" key="5">
    <source>
        <dbReference type="EMBL" id="NXQ50787.1"/>
    </source>
</evidence>
<dbReference type="EMBL" id="VWYD01030888">
    <property type="protein sequence ID" value="NXQ50787.1"/>
    <property type="molecule type" value="Genomic_DNA"/>
</dbReference>
<feature type="region of interest" description="Disordered" evidence="2">
    <location>
        <begin position="2092"/>
        <end position="2162"/>
    </location>
</feature>
<feature type="non-terminal residue" evidence="5">
    <location>
        <position position="1"/>
    </location>
</feature>
<organism evidence="5 6">
    <name type="scientific">Catharus fuscescens</name>
    <name type="common">Veery</name>
    <name type="synonym">Turdus fuscescens</name>
    <dbReference type="NCBI Taxonomy" id="159581"/>
    <lineage>
        <taxon>Eukaryota</taxon>
        <taxon>Metazoa</taxon>
        <taxon>Chordata</taxon>
        <taxon>Craniata</taxon>
        <taxon>Vertebrata</taxon>
        <taxon>Euteleostomi</taxon>
        <taxon>Archelosauria</taxon>
        <taxon>Archosauria</taxon>
        <taxon>Dinosauria</taxon>
        <taxon>Saurischia</taxon>
        <taxon>Theropoda</taxon>
        <taxon>Coelurosauria</taxon>
        <taxon>Aves</taxon>
        <taxon>Neognathae</taxon>
        <taxon>Neoaves</taxon>
        <taxon>Telluraves</taxon>
        <taxon>Australaves</taxon>
        <taxon>Passeriformes</taxon>
        <taxon>Turdidae</taxon>
        <taxon>Catharus</taxon>
    </lineage>
</organism>
<sequence length="2593" mass="290571">MLEGLVAWVLNTYLGKYVNNLNTDQLSVALLKGAVELENLPLKKDALKELELPFEVKAGFIGKITLQIPFYRPHVDPWVISVSKLHLIGAPEKREEFDEEREKLQEREHKKALLLALEEKWKKEQQQKGESYWYSVTASVVTRIVENIELKIQDVHLRFEDGVTNPSQPFAFGICIKNVSMQNAVFEPVEKLMRKKQMDVADFSVYWDTSCTLLGDLPPGQLQEAMDRSMESRDHNYIMEPVCTSALLKRNCSKEPLRSRHTPRLECDIQLETIPLKLSQVQYQQIMGFLKELARKERQLKFRKWRPKVTVTENCRGWWIFALNANLSEIREQRQRSTWAFALRRARDAVSYTDLYYSKLKGEPLSAADQAEMQRIEDEQTYEELKILYEIVHNKFHDLAESIKEPLPASIGGSPSAAAGDSHGSSSGMLQYLQSWFPGWGGWYGYPQQTYEGEPFEGLLPDPKEQWNPEDILGTDEFFDPAADASSMNTFTKRDHVFAKLNLQLQGGSFTLLHGKKKVLCTEETAFMQLEFSGVKILAESLPRRKSSLLKVQLGSLFLRDLATKGTIFPLLVFPNPQKEVGCMSSLGLQSLSSERTNQNSVFYSLADPDAPVFQMLYERNPIHSTFERRLEVSTRPLNIIYNPQAIKKVADFFYKGRVHASGFGYQSELEARVAEAARRQYNKLKMQTKAEIRQTIDRLLVGDFIENSKSWTVCLDISAPQVIFPDDFKFADPVLVVVDLGRILLTNSQEDCKRSTGTISPEDNELSDEEYKTPLATPPNTPPPESNTSSGIKMSEFTGVEISEEQLQAHLMSKKMYERYTLSFMDLQIMVGRVKDNWKHVQDSDVGPTHVVEKFNIHLQLERRLIYTSDPKYPGAVLSGNLPDLKIHINEDKILALKNCLTQLSTSEAKSSDALHLGRDKIFAEVDQFGSLHDSVMNLTQSVVMLEQHTREVLVESQLLLAEFKVNCMQLGVESNGRYISVLKVFGTNAHFVKRPYDAEVSLTVHGLLLVDTMQTYGADFDLLMASHKNLSFDVPTGSLRDSRAQSPVSGPQDARPITVAGLAERCTTASHTSPGNNGKDQESLIKLEYQFVRAECPSMNLDSSLQVISVQVNNLDIILNPETIVELIGFLQKSFPKEKEDSSPQPLTADLERSWREQETFQSTYAQNTEVAVDIHWLNVLLLRTVGMTNGEKYGRKIATASIGGTKVHVSMCSKLDVNGSLGCLHLMDLTQDNVKNQYVVSIGNTWRYENLIGNGNCLESLFFRLNDGNNLPDALSFTFTEKSEEECSLNLKMASLHYNHSAKFLKELTLSMDELEENFRSMLKSAASKVTTVLATKTAEYSEMVSLFDTIPRSRDVASAEDNEGDAFGSQSLKADTIKLILNINIESPIVSIPRKPGSSELLVGHLGQISIQNFVPGEDESTSDRLQVEIKDIKMYSLNSQNNQFTNKKEPASEIPHGPHSSSGPASINSQEESHFSRHYFFESLHKGHAFHILNNTTIQFKLEKIPLEKDLDLTFPLCNEDFEISSVMKIEGKFVNPLQVVLAKHVYEQVLQTLDNLIYSEDLNRFSTTSVSPTGLSSPSESYFNIREPTSSLHSTGTEFLGERKENGLFSHSSFNSVPNKPLAIRETKSFTQIQANFHISELQVQLSGDLTLGAQGLVSLKFQDFDVEFAKDHPQTLSIQIALRSLLMEDLLEKKPDSKYKNLMVSRGAPKPSSLAHKEYLSQSCPSVSNAEYPDMPRSLPSHMEEAPNVFQLYQRPVCASRKKQKEDGDAEYPLTPPPSPSADRSKLPCGKSNFDDSLVHINIFLVDRKHPEFSSRYNKINRSVDVDFNCLDVLITLQTWVVILDFFGIGSTADNHAMKPQPEDTQQTIKAEINSLSASQAQEPVNTKLDLKVHSLSLVLNKTTSELAKASVAKLAAHLEVIEGDLALQGSIGSLSLSDLTSHGEFYRERFTTSGEEALIFQIFKYGRPDPLLQRECDVRVSLRMASVQYVHTQRFQAEVVSFIQHFTQLQDVLGRQRAAIEGQTVRDKAQRASRVLLDIEAGAPVLLIPESSKSNSLIVANLGKLRVKNRFLFAGMPGTFSLKNKDSVQFSPPTGTPKHSAKKTSADESKPAMEGLVMKKSSGSNISRLKSESAVSTSSKQQGQPSKLPVVPNPESPEDHICLLDCIVVDLQDMDIFAAERYQRDYSKASKVEDTSADLSFPSYLVRQTGGSLLTEPFRLKLKVERNLDKELSHAVADISIHGNLSSVHCSLDLNKYKLIRGLLENNLGEPIEEFMRPYDLQDPRILTVLSGEVYTSMSFLIDMVNVSLELMDPKAKDGCSSLARFDFKKSKLLFESSSNGTKSVNLVSHSMMAFDTRYAGQKYATGPPNVFNCIFQSSKNNSSPGAIQIELHFRSTKDSSSFTVVLNNLRVFLIFDWLLLVHDFLSTPGDTKKRENPHSSRLRACISDTAVVPKAVKSGVVTKRSSLPVTAEKQLEVKINVTGTEFVVVEDMSCVDTSAIILKGTTVLTYKPKLLDRPFSGSLSDIEVFSCRLGNEQETALSIIDPVQIHMELIGNSSYPRGSGLLDAFNSEDFPPILEVIIKA</sequence>
<gene>
    <name evidence="5" type="primary">Vps13d_1</name>
    <name evidence="5" type="ORF">CATFUS_R01947</name>
</gene>
<feature type="domain" description="Chorein N-terminal" evidence="3">
    <location>
        <begin position="1"/>
        <end position="1335"/>
    </location>
</feature>
<dbReference type="GO" id="GO:0007005">
    <property type="term" value="P:mitochondrion organization"/>
    <property type="evidence" value="ECO:0007669"/>
    <property type="project" value="TreeGrafter"/>
</dbReference>
<feature type="compositionally biased region" description="Pro residues" evidence="2">
    <location>
        <begin position="777"/>
        <end position="786"/>
    </location>
</feature>
<name>A0A7L2DMA1_CATFU</name>
<evidence type="ECO:0000256" key="1">
    <source>
        <dbReference type="ARBA" id="ARBA00022448"/>
    </source>
</evidence>